<dbReference type="RefSeq" id="XP_033569949.1">
    <property type="nucleotide sequence ID" value="XM_033726203.1"/>
</dbReference>
<reference evidence="5" key="2">
    <citation type="submission" date="2020-04" db="EMBL/GenBank/DDBJ databases">
        <authorList>
            <consortium name="NCBI Genome Project"/>
        </authorList>
    </citation>
    <scope>NUCLEOTIDE SEQUENCE</scope>
    <source>
        <strain evidence="5">CBS 304.34</strain>
    </source>
</reference>
<dbReference type="GeneID" id="54467096"/>
<accession>A0A6A6Y434</accession>
<feature type="compositionally biased region" description="Basic residues" evidence="1">
    <location>
        <begin position="140"/>
        <end position="150"/>
    </location>
</feature>
<proteinExistence type="predicted"/>
<gene>
    <name evidence="3 5" type="ORF">BDZ99DRAFT_527076</name>
</gene>
<dbReference type="Proteomes" id="UP000504636">
    <property type="component" value="Unplaced"/>
</dbReference>
<dbReference type="PROSITE" id="PS00028">
    <property type="entry name" value="ZINC_FINGER_C2H2_1"/>
    <property type="match status" value="1"/>
</dbReference>
<dbReference type="AlphaFoldDB" id="A0A6A6Y434"/>
<sequence length="157" mass="17534">MKYIKNAKSGATGKRIHHCNACNAAIKDSCIGTHVEYCEECGHIFALKHGCSQHPYLDGHNLDKEAAFKNRPKNRVVQLCGFGKKKVEEPKEEKPGPAFDTDWHAPEGKRRFYRRKKNKDGNKEDEAADGKQKASTGPPKQRKKGAKTRKGAQTAAF</sequence>
<evidence type="ECO:0000313" key="4">
    <source>
        <dbReference type="Proteomes" id="UP000504636"/>
    </source>
</evidence>
<feature type="region of interest" description="Disordered" evidence="1">
    <location>
        <begin position="84"/>
        <end position="157"/>
    </location>
</feature>
<evidence type="ECO:0000313" key="3">
    <source>
        <dbReference type="EMBL" id="KAF2802985.1"/>
    </source>
</evidence>
<feature type="compositionally biased region" description="Basic and acidic residues" evidence="1">
    <location>
        <begin position="85"/>
        <end position="110"/>
    </location>
</feature>
<reference evidence="5" key="3">
    <citation type="submission" date="2025-04" db="UniProtKB">
        <authorList>
            <consortium name="RefSeq"/>
        </authorList>
    </citation>
    <scope>IDENTIFICATION</scope>
    <source>
        <strain evidence="5">CBS 304.34</strain>
    </source>
</reference>
<dbReference type="OrthoDB" id="10396595at2759"/>
<feature type="compositionally biased region" description="Basic and acidic residues" evidence="1">
    <location>
        <begin position="119"/>
        <end position="132"/>
    </location>
</feature>
<protein>
    <recommendedName>
        <fullName evidence="2">C2H2-type domain-containing protein</fullName>
    </recommendedName>
</protein>
<evidence type="ECO:0000259" key="2">
    <source>
        <dbReference type="PROSITE" id="PS00028"/>
    </source>
</evidence>
<dbReference type="EMBL" id="MU003720">
    <property type="protein sequence ID" value="KAF2802985.1"/>
    <property type="molecule type" value="Genomic_DNA"/>
</dbReference>
<feature type="domain" description="C2H2-type" evidence="2">
    <location>
        <begin position="38"/>
        <end position="60"/>
    </location>
</feature>
<keyword evidence="4" id="KW-1185">Reference proteome</keyword>
<evidence type="ECO:0000256" key="1">
    <source>
        <dbReference type="SAM" id="MobiDB-lite"/>
    </source>
</evidence>
<dbReference type="InterPro" id="IPR013087">
    <property type="entry name" value="Znf_C2H2_type"/>
</dbReference>
<name>A0A6A6Y434_9PEZI</name>
<reference evidence="3 5" key="1">
    <citation type="journal article" date="2020" name="Stud. Mycol.">
        <title>101 Dothideomycetes genomes: a test case for predicting lifestyles and emergence of pathogens.</title>
        <authorList>
            <person name="Haridas S."/>
            <person name="Albert R."/>
            <person name="Binder M."/>
            <person name="Bloem J."/>
            <person name="Labutti K."/>
            <person name="Salamov A."/>
            <person name="Andreopoulos B."/>
            <person name="Baker S."/>
            <person name="Barry K."/>
            <person name="Bills G."/>
            <person name="Bluhm B."/>
            <person name="Cannon C."/>
            <person name="Castanera R."/>
            <person name="Culley D."/>
            <person name="Daum C."/>
            <person name="Ezra D."/>
            <person name="Gonzalez J."/>
            <person name="Henrissat B."/>
            <person name="Kuo A."/>
            <person name="Liang C."/>
            <person name="Lipzen A."/>
            <person name="Lutzoni F."/>
            <person name="Magnuson J."/>
            <person name="Mondo S."/>
            <person name="Nolan M."/>
            <person name="Ohm R."/>
            <person name="Pangilinan J."/>
            <person name="Park H.-J."/>
            <person name="Ramirez L."/>
            <person name="Alfaro M."/>
            <person name="Sun H."/>
            <person name="Tritt A."/>
            <person name="Yoshinaga Y."/>
            <person name="Zwiers L.-H."/>
            <person name="Turgeon B."/>
            <person name="Goodwin S."/>
            <person name="Spatafora J."/>
            <person name="Crous P."/>
            <person name="Grigoriev I."/>
        </authorList>
    </citation>
    <scope>NUCLEOTIDE SEQUENCE</scope>
    <source>
        <strain evidence="3 5">CBS 304.34</strain>
    </source>
</reference>
<organism evidence="3">
    <name type="scientific">Mytilinidion resinicola</name>
    <dbReference type="NCBI Taxonomy" id="574789"/>
    <lineage>
        <taxon>Eukaryota</taxon>
        <taxon>Fungi</taxon>
        <taxon>Dikarya</taxon>
        <taxon>Ascomycota</taxon>
        <taxon>Pezizomycotina</taxon>
        <taxon>Dothideomycetes</taxon>
        <taxon>Pleosporomycetidae</taxon>
        <taxon>Mytilinidiales</taxon>
        <taxon>Mytilinidiaceae</taxon>
        <taxon>Mytilinidion</taxon>
    </lineage>
</organism>
<evidence type="ECO:0000313" key="5">
    <source>
        <dbReference type="RefSeq" id="XP_033569949.1"/>
    </source>
</evidence>